<keyword evidence="3" id="KW-1185">Reference proteome</keyword>
<dbReference type="AlphaFoldDB" id="A0A285KX85"/>
<feature type="region of interest" description="Disordered" evidence="1">
    <location>
        <begin position="221"/>
        <end position="245"/>
    </location>
</feature>
<dbReference type="RefSeq" id="WP_245924028.1">
    <property type="nucleotide sequence ID" value="NZ_OBDY01000060.1"/>
</dbReference>
<proteinExistence type="predicted"/>
<evidence type="ECO:0000313" key="3">
    <source>
        <dbReference type="Proteomes" id="UP000219612"/>
    </source>
</evidence>
<evidence type="ECO:0000313" key="2">
    <source>
        <dbReference type="EMBL" id="SNY75811.1"/>
    </source>
</evidence>
<protein>
    <submittedName>
        <fullName evidence="2">Uncharacterized protein</fullName>
    </submittedName>
</protein>
<accession>A0A285KX85</accession>
<reference evidence="3" key="1">
    <citation type="submission" date="2017-09" db="EMBL/GenBank/DDBJ databases">
        <authorList>
            <person name="Varghese N."/>
            <person name="Submissions S."/>
        </authorList>
    </citation>
    <scope>NUCLEOTIDE SEQUENCE [LARGE SCALE GENOMIC DNA]</scope>
    <source>
        <strain evidence="3">CGMCC 4.6857</strain>
    </source>
</reference>
<organism evidence="2 3">
    <name type="scientific">Paractinoplanes atraurantiacus</name>
    <dbReference type="NCBI Taxonomy" id="1036182"/>
    <lineage>
        <taxon>Bacteria</taxon>
        <taxon>Bacillati</taxon>
        <taxon>Actinomycetota</taxon>
        <taxon>Actinomycetes</taxon>
        <taxon>Micromonosporales</taxon>
        <taxon>Micromonosporaceae</taxon>
        <taxon>Paractinoplanes</taxon>
    </lineage>
</organism>
<evidence type="ECO:0000256" key="1">
    <source>
        <dbReference type="SAM" id="MobiDB-lite"/>
    </source>
</evidence>
<name>A0A285KX85_9ACTN</name>
<sequence>MNVYDIAGRLPSISVLRERCRALAVLELIQGTGYEYYSYTAWGDGEAALMSNGGGDEYTIGFAEAGVFIRLFDHESAMSPYAASDEATLWPGLLDGLPPEFAGYVTEPAFCDGGVLNATAVLWRRAADERWHAGAGITFPPSRGPYDISPDGTDRLGILCGDIVDEYVDFAGGYHEAEIDRDAVAHVAALRPLSNDVVRALNPESSLAAVRAQVAAIGYPLEDEGPGPENGPGPSAIAGLSPGCA</sequence>
<dbReference type="EMBL" id="OBDY01000060">
    <property type="protein sequence ID" value="SNY75811.1"/>
    <property type="molecule type" value="Genomic_DNA"/>
</dbReference>
<gene>
    <name evidence="2" type="ORF">SAMN05421748_1605</name>
</gene>
<dbReference type="Proteomes" id="UP000219612">
    <property type="component" value="Unassembled WGS sequence"/>
</dbReference>